<keyword evidence="1" id="KW-0472">Membrane</keyword>
<evidence type="ECO:0000313" key="2">
    <source>
        <dbReference type="EMBL" id="JAH83180.1"/>
    </source>
</evidence>
<dbReference type="AlphaFoldDB" id="A0A0E9W0U1"/>
<proteinExistence type="predicted"/>
<dbReference type="EMBL" id="GBXM01025397">
    <property type="protein sequence ID" value="JAH83180.1"/>
    <property type="molecule type" value="Transcribed_RNA"/>
</dbReference>
<evidence type="ECO:0000256" key="1">
    <source>
        <dbReference type="SAM" id="Phobius"/>
    </source>
</evidence>
<feature type="transmembrane region" description="Helical" evidence="1">
    <location>
        <begin position="6"/>
        <end position="22"/>
    </location>
</feature>
<keyword evidence="1" id="KW-1133">Transmembrane helix</keyword>
<reference evidence="2" key="2">
    <citation type="journal article" date="2015" name="Fish Shellfish Immunol.">
        <title>Early steps in the European eel (Anguilla anguilla)-Vibrio vulnificus interaction in the gills: Role of the RtxA13 toxin.</title>
        <authorList>
            <person name="Callol A."/>
            <person name="Pajuelo D."/>
            <person name="Ebbesson L."/>
            <person name="Teles M."/>
            <person name="MacKenzie S."/>
            <person name="Amaro C."/>
        </authorList>
    </citation>
    <scope>NUCLEOTIDE SEQUENCE</scope>
</reference>
<keyword evidence="1" id="KW-0812">Transmembrane</keyword>
<organism evidence="2">
    <name type="scientific">Anguilla anguilla</name>
    <name type="common">European freshwater eel</name>
    <name type="synonym">Muraena anguilla</name>
    <dbReference type="NCBI Taxonomy" id="7936"/>
    <lineage>
        <taxon>Eukaryota</taxon>
        <taxon>Metazoa</taxon>
        <taxon>Chordata</taxon>
        <taxon>Craniata</taxon>
        <taxon>Vertebrata</taxon>
        <taxon>Euteleostomi</taxon>
        <taxon>Actinopterygii</taxon>
        <taxon>Neopterygii</taxon>
        <taxon>Teleostei</taxon>
        <taxon>Anguilliformes</taxon>
        <taxon>Anguillidae</taxon>
        <taxon>Anguilla</taxon>
    </lineage>
</organism>
<accession>A0A0E9W0U1</accession>
<name>A0A0E9W0U1_ANGAN</name>
<sequence length="32" mass="3991">MCWKIYLMYFIIFVLFSVLICRKSKYSGFYNI</sequence>
<protein>
    <submittedName>
        <fullName evidence="2">Uncharacterized protein</fullName>
    </submittedName>
</protein>
<reference evidence="2" key="1">
    <citation type="submission" date="2014-11" db="EMBL/GenBank/DDBJ databases">
        <authorList>
            <person name="Amaro Gonzalez C."/>
        </authorList>
    </citation>
    <scope>NUCLEOTIDE SEQUENCE</scope>
</reference>